<dbReference type="InterPro" id="IPR051685">
    <property type="entry name" value="Ycf3/AcsC/BcsC/TPR_MFPF"/>
</dbReference>
<name>A0A9D2KNR9_9BACT</name>
<feature type="repeat" description="TPR" evidence="4">
    <location>
        <begin position="143"/>
        <end position="176"/>
    </location>
</feature>
<evidence type="ECO:0000256" key="3">
    <source>
        <dbReference type="ARBA" id="ARBA00023078"/>
    </source>
</evidence>
<dbReference type="PANTHER" id="PTHR44943">
    <property type="entry name" value="CELLULOSE SYNTHASE OPERON PROTEIN C"/>
    <property type="match status" value="1"/>
</dbReference>
<keyword evidence="2 4" id="KW-0802">TPR repeat</keyword>
<keyword evidence="6" id="KW-1133">Transmembrane helix</keyword>
<keyword evidence="1" id="KW-0677">Repeat</keyword>
<dbReference type="EMBL" id="DWZD01000002">
    <property type="protein sequence ID" value="HJA77967.1"/>
    <property type="molecule type" value="Genomic_DNA"/>
</dbReference>
<dbReference type="SMART" id="SM00028">
    <property type="entry name" value="TPR"/>
    <property type="match status" value="3"/>
</dbReference>
<evidence type="ECO:0000313" key="8">
    <source>
        <dbReference type="Proteomes" id="UP000823821"/>
    </source>
</evidence>
<dbReference type="SUPFAM" id="SSF48452">
    <property type="entry name" value="TPR-like"/>
    <property type="match status" value="1"/>
</dbReference>
<dbReference type="InterPro" id="IPR019734">
    <property type="entry name" value="TPR_rpt"/>
</dbReference>
<dbReference type="Proteomes" id="UP000823821">
    <property type="component" value="Unassembled WGS sequence"/>
</dbReference>
<keyword evidence="6" id="KW-0812">Transmembrane</keyword>
<evidence type="ECO:0000256" key="4">
    <source>
        <dbReference type="PROSITE-ProRule" id="PRU00339"/>
    </source>
</evidence>
<organism evidence="7 8">
    <name type="scientific">Candidatus Desulfovibrio intestinavium</name>
    <dbReference type="NCBI Taxonomy" id="2838534"/>
    <lineage>
        <taxon>Bacteria</taxon>
        <taxon>Pseudomonadati</taxon>
        <taxon>Thermodesulfobacteriota</taxon>
        <taxon>Desulfovibrionia</taxon>
        <taxon>Desulfovibrionales</taxon>
        <taxon>Desulfovibrionaceae</taxon>
        <taxon>Desulfovibrio</taxon>
    </lineage>
</organism>
<dbReference type="InterPro" id="IPR011990">
    <property type="entry name" value="TPR-like_helical_dom_sf"/>
</dbReference>
<gene>
    <name evidence="7" type="ORF">H9784_00110</name>
</gene>
<accession>A0A9D2KNR9</accession>
<evidence type="ECO:0000256" key="6">
    <source>
        <dbReference type="SAM" id="Phobius"/>
    </source>
</evidence>
<feature type="repeat" description="TPR" evidence="4">
    <location>
        <begin position="109"/>
        <end position="142"/>
    </location>
</feature>
<dbReference type="PROSITE" id="PS50293">
    <property type="entry name" value="TPR_REGION"/>
    <property type="match status" value="1"/>
</dbReference>
<feature type="transmembrane region" description="Helical" evidence="6">
    <location>
        <begin position="12"/>
        <end position="35"/>
    </location>
</feature>
<evidence type="ECO:0000256" key="2">
    <source>
        <dbReference type="ARBA" id="ARBA00022803"/>
    </source>
</evidence>
<feature type="compositionally biased region" description="Polar residues" evidence="5">
    <location>
        <begin position="67"/>
        <end position="78"/>
    </location>
</feature>
<reference evidence="7" key="1">
    <citation type="journal article" date="2021" name="PeerJ">
        <title>Extensive microbial diversity within the chicken gut microbiome revealed by metagenomics and culture.</title>
        <authorList>
            <person name="Gilroy R."/>
            <person name="Ravi A."/>
            <person name="Getino M."/>
            <person name="Pursley I."/>
            <person name="Horton D.L."/>
            <person name="Alikhan N.F."/>
            <person name="Baker D."/>
            <person name="Gharbi K."/>
            <person name="Hall N."/>
            <person name="Watson M."/>
            <person name="Adriaenssens E.M."/>
            <person name="Foster-Nyarko E."/>
            <person name="Jarju S."/>
            <person name="Secka A."/>
            <person name="Antonio M."/>
            <person name="Oren A."/>
            <person name="Chaudhuri R.R."/>
            <person name="La Ragione R."/>
            <person name="Hildebrand F."/>
            <person name="Pallen M.J."/>
        </authorList>
    </citation>
    <scope>NUCLEOTIDE SEQUENCE</scope>
    <source>
        <strain evidence="7">5032</strain>
    </source>
</reference>
<keyword evidence="6" id="KW-0472">Membrane</keyword>
<comment type="caution">
    <text evidence="7">The sequence shown here is derived from an EMBL/GenBank/DDBJ whole genome shotgun (WGS) entry which is preliminary data.</text>
</comment>
<evidence type="ECO:0000313" key="7">
    <source>
        <dbReference type="EMBL" id="HJA77967.1"/>
    </source>
</evidence>
<sequence>MPEGPLPQAGGVSRTVCVLSCLVCLLAGILLGNGLPQLLDTARRADPPREESAEQAQGPLPDGATARSESPSPESGRQNPAPAEPAPPASQEQHIARLEQALREQPDDAARWTELGNAYFDEKEHGKAIEAYGRSLALRPNNPNVLTDLGIMYRETGQYERALKCFDQAMRLEPAHEYARFNKGIVLLFDLHRHAEAKAVWQELLRLNPRAVAPDGTRLDELIRQCDKPLPPRQQ</sequence>
<dbReference type="Pfam" id="PF13371">
    <property type="entry name" value="TPR_9"/>
    <property type="match status" value="1"/>
</dbReference>
<reference evidence="7" key="2">
    <citation type="submission" date="2021-04" db="EMBL/GenBank/DDBJ databases">
        <authorList>
            <person name="Gilroy R."/>
        </authorList>
    </citation>
    <scope>NUCLEOTIDE SEQUENCE</scope>
    <source>
        <strain evidence="7">5032</strain>
    </source>
</reference>
<protein>
    <submittedName>
        <fullName evidence="7">Tetratricopeptide repeat protein</fullName>
    </submittedName>
</protein>
<dbReference type="Gene3D" id="1.25.40.10">
    <property type="entry name" value="Tetratricopeptide repeat domain"/>
    <property type="match status" value="1"/>
</dbReference>
<feature type="region of interest" description="Disordered" evidence="5">
    <location>
        <begin position="44"/>
        <end position="93"/>
    </location>
</feature>
<dbReference type="PANTHER" id="PTHR44943:SF9">
    <property type="entry name" value="TPR-REPEAT-CONTAINING PROTEIN"/>
    <property type="match status" value="1"/>
</dbReference>
<proteinExistence type="predicted"/>
<dbReference type="AlphaFoldDB" id="A0A9D2KNR9"/>
<dbReference type="PROSITE" id="PS50005">
    <property type="entry name" value="TPR"/>
    <property type="match status" value="2"/>
</dbReference>
<keyword evidence="3" id="KW-0793">Thylakoid</keyword>
<evidence type="ECO:0000256" key="1">
    <source>
        <dbReference type="ARBA" id="ARBA00022737"/>
    </source>
</evidence>
<evidence type="ECO:0000256" key="5">
    <source>
        <dbReference type="SAM" id="MobiDB-lite"/>
    </source>
</evidence>